<gene>
    <name evidence="1" type="ORF">METZ01_LOCUS380968</name>
</gene>
<sequence length="28" mass="3146">MGIMNSSLDFLKLNKNNAVKRKIGIPEN</sequence>
<evidence type="ECO:0000313" key="1">
    <source>
        <dbReference type="EMBL" id="SVD28114.1"/>
    </source>
</evidence>
<feature type="non-terminal residue" evidence="1">
    <location>
        <position position="28"/>
    </location>
</feature>
<protein>
    <submittedName>
        <fullName evidence="1">Uncharacterized protein</fullName>
    </submittedName>
</protein>
<reference evidence="1" key="1">
    <citation type="submission" date="2018-05" db="EMBL/GenBank/DDBJ databases">
        <authorList>
            <person name="Lanie J.A."/>
            <person name="Ng W.-L."/>
            <person name="Kazmierczak K.M."/>
            <person name="Andrzejewski T.M."/>
            <person name="Davidsen T.M."/>
            <person name="Wayne K.J."/>
            <person name="Tettelin H."/>
            <person name="Glass J.I."/>
            <person name="Rusch D."/>
            <person name="Podicherti R."/>
            <person name="Tsui H.-C.T."/>
            <person name="Winkler M.E."/>
        </authorList>
    </citation>
    <scope>NUCLEOTIDE SEQUENCE</scope>
</reference>
<name>A0A382U1B3_9ZZZZ</name>
<organism evidence="1">
    <name type="scientific">marine metagenome</name>
    <dbReference type="NCBI Taxonomy" id="408172"/>
    <lineage>
        <taxon>unclassified sequences</taxon>
        <taxon>metagenomes</taxon>
        <taxon>ecological metagenomes</taxon>
    </lineage>
</organism>
<accession>A0A382U1B3</accession>
<dbReference type="EMBL" id="UINC01140773">
    <property type="protein sequence ID" value="SVD28114.1"/>
    <property type="molecule type" value="Genomic_DNA"/>
</dbReference>
<dbReference type="AlphaFoldDB" id="A0A382U1B3"/>
<proteinExistence type="predicted"/>